<dbReference type="RefSeq" id="WP_184367261.1">
    <property type="nucleotide sequence ID" value="NZ_BAAAKM010000094.1"/>
</dbReference>
<name>A0A840WFG7_9ACTN</name>
<proteinExistence type="predicted"/>
<dbReference type="AlphaFoldDB" id="A0A840WFG7"/>
<sequence>MMALLRSRRMLYVLVGLVVVGLVVSGAVGLFQSFNAPTTAAPGGDQGQQGQPDQPGQGQQGAQPDPPPEVGSLGRPPSGFTYVDQDEAHCDPQGQCFRLIVIAGEDGQELDDDAEESVQTVYEHLLDNGWRQELPPGTESEDEIALVDSVLTDGTTLVADSTAPSPGALPVLMLGNADMPAY</sequence>
<feature type="compositionally biased region" description="Low complexity" evidence="1">
    <location>
        <begin position="40"/>
        <end position="63"/>
    </location>
</feature>
<accession>A0A840WFG7</accession>
<feature type="region of interest" description="Disordered" evidence="1">
    <location>
        <begin position="39"/>
        <end position="79"/>
    </location>
</feature>
<evidence type="ECO:0000313" key="3">
    <source>
        <dbReference type="Proteomes" id="UP000579647"/>
    </source>
</evidence>
<dbReference type="EMBL" id="JACHDO010000001">
    <property type="protein sequence ID" value="MBB5494163.1"/>
    <property type="molecule type" value="Genomic_DNA"/>
</dbReference>
<reference evidence="2 3" key="1">
    <citation type="submission" date="2020-08" db="EMBL/GenBank/DDBJ databases">
        <title>Sequencing the genomes of 1000 actinobacteria strains.</title>
        <authorList>
            <person name="Klenk H.-P."/>
        </authorList>
    </citation>
    <scope>NUCLEOTIDE SEQUENCE [LARGE SCALE GENOMIC DNA]</scope>
    <source>
        <strain evidence="2 3">DSM 44598</strain>
    </source>
</reference>
<protein>
    <submittedName>
        <fullName evidence="2">Uncharacterized protein</fullName>
    </submittedName>
</protein>
<keyword evidence="3" id="KW-1185">Reference proteome</keyword>
<evidence type="ECO:0000313" key="2">
    <source>
        <dbReference type="EMBL" id="MBB5494163.1"/>
    </source>
</evidence>
<gene>
    <name evidence="2" type="ORF">HNR07_005300</name>
</gene>
<comment type="caution">
    <text evidence="2">The sequence shown here is derived from an EMBL/GenBank/DDBJ whole genome shotgun (WGS) entry which is preliminary data.</text>
</comment>
<evidence type="ECO:0000256" key="1">
    <source>
        <dbReference type="SAM" id="MobiDB-lite"/>
    </source>
</evidence>
<organism evidence="2 3">
    <name type="scientific">Nocardiopsis metallicus</name>
    <dbReference type="NCBI Taxonomy" id="179819"/>
    <lineage>
        <taxon>Bacteria</taxon>
        <taxon>Bacillati</taxon>
        <taxon>Actinomycetota</taxon>
        <taxon>Actinomycetes</taxon>
        <taxon>Streptosporangiales</taxon>
        <taxon>Nocardiopsidaceae</taxon>
        <taxon>Nocardiopsis</taxon>
    </lineage>
</organism>
<dbReference type="Proteomes" id="UP000579647">
    <property type="component" value="Unassembled WGS sequence"/>
</dbReference>